<dbReference type="AlphaFoldDB" id="A0A5C1QHY8"/>
<accession>A0A5C1QHY8</accession>
<reference evidence="6 7" key="1">
    <citation type="submission" date="2019-02" db="EMBL/GenBank/DDBJ databases">
        <title>Complete Genome Sequence and Methylome Analysis of free living Spirochaetas.</title>
        <authorList>
            <person name="Fomenkov A."/>
            <person name="Dubinina G."/>
            <person name="Leshcheva N."/>
            <person name="Mikheeva N."/>
            <person name="Grabovich M."/>
            <person name="Vincze T."/>
            <person name="Roberts R.J."/>
        </authorList>
    </citation>
    <scope>NUCLEOTIDE SEQUENCE [LARGE SCALE GENOMIC DNA]</scope>
    <source>
        <strain evidence="6 7">K2</strain>
    </source>
</reference>
<dbReference type="GO" id="GO:0005524">
    <property type="term" value="F:ATP binding"/>
    <property type="evidence" value="ECO:0007669"/>
    <property type="project" value="UniProtKB-UniRule"/>
</dbReference>
<dbReference type="InterPro" id="IPR011761">
    <property type="entry name" value="ATP-grasp"/>
</dbReference>
<keyword evidence="3 4" id="KW-0067">ATP-binding</keyword>
<feature type="domain" description="ATP-grasp" evidence="5">
    <location>
        <begin position="107"/>
        <end position="299"/>
    </location>
</feature>
<keyword evidence="7" id="KW-1185">Reference proteome</keyword>
<evidence type="ECO:0000256" key="4">
    <source>
        <dbReference type="PROSITE-ProRule" id="PRU00409"/>
    </source>
</evidence>
<dbReference type="PANTHER" id="PTHR43585">
    <property type="entry name" value="FUMIPYRROLE BIOSYNTHESIS PROTEIN C"/>
    <property type="match status" value="1"/>
</dbReference>
<dbReference type="Pfam" id="PF13535">
    <property type="entry name" value="ATP-grasp_4"/>
    <property type="match status" value="1"/>
</dbReference>
<dbReference type="PANTHER" id="PTHR43585:SF2">
    <property type="entry name" value="ATP-GRASP ENZYME FSQD"/>
    <property type="match status" value="1"/>
</dbReference>
<dbReference type="Gene3D" id="3.40.50.20">
    <property type="match status" value="1"/>
</dbReference>
<dbReference type="Gene3D" id="3.30.1490.20">
    <property type="entry name" value="ATP-grasp fold, A domain"/>
    <property type="match status" value="1"/>
</dbReference>
<dbReference type="KEGG" id="ock:EXM22_02395"/>
<dbReference type="OrthoDB" id="9813261at2"/>
<dbReference type="Gene3D" id="3.30.470.20">
    <property type="entry name" value="ATP-grasp fold, B domain"/>
    <property type="match status" value="1"/>
</dbReference>
<dbReference type="SUPFAM" id="SSF56059">
    <property type="entry name" value="Glutathione synthetase ATP-binding domain-like"/>
    <property type="match status" value="1"/>
</dbReference>
<dbReference type="RefSeq" id="WP_149484980.1">
    <property type="nucleotide sequence ID" value="NZ_CP036150.1"/>
</dbReference>
<keyword evidence="2 4" id="KW-0547">Nucleotide-binding</keyword>
<evidence type="ECO:0000313" key="6">
    <source>
        <dbReference type="EMBL" id="QEN06898.1"/>
    </source>
</evidence>
<name>A0A5C1QHY8_9SPIO</name>
<organism evidence="6 7">
    <name type="scientific">Oceanispirochaeta crateris</name>
    <dbReference type="NCBI Taxonomy" id="2518645"/>
    <lineage>
        <taxon>Bacteria</taxon>
        <taxon>Pseudomonadati</taxon>
        <taxon>Spirochaetota</taxon>
        <taxon>Spirochaetia</taxon>
        <taxon>Spirochaetales</taxon>
        <taxon>Spirochaetaceae</taxon>
        <taxon>Oceanispirochaeta</taxon>
    </lineage>
</organism>
<sequence>MILHVLGAGPAQLNLIKRIKEMGHEVAVSDMNPRAPGLALADYPSVASSFDPEAIKEAALEARSDRLLTMGTDQPVLTAALVSEQLGLPYFLTAEQATLVTNKKVMKEMFLQRQIPTAPFRFLSSSFDDSELEGLHFPLVIKPLDSQGQRGVLKVQNISEIRVRMDEVLGFSRENQILVEEYYPSEEVTVSGWVCDKKVHLFSITDRVTIENDPYMGVCVSHRYPSLFHRDWKELEDLTRKICHSVDIKEGPIYFQILGGDQGFRVNEIACRLGGAYEDEFLPALCGVDPLTLLIEESLGSSCEDHSLEAMTTRRESLYCSLQMFFCRPGIICSQTGMDSLSSIPGFGAGRFLLSNGTQILNRENSTQRAGYFFFYGNSAEDLNKKVGRAYDALSILDENGKEMIERSEKEQFPDE</sequence>
<dbReference type="InterPro" id="IPR013815">
    <property type="entry name" value="ATP_grasp_subdomain_1"/>
</dbReference>
<dbReference type="PROSITE" id="PS50975">
    <property type="entry name" value="ATP_GRASP"/>
    <property type="match status" value="1"/>
</dbReference>
<proteinExistence type="predicted"/>
<evidence type="ECO:0000313" key="7">
    <source>
        <dbReference type="Proteomes" id="UP000324209"/>
    </source>
</evidence>
<evidence type="ECO:0000256" key="3">
    <source>
        <dbReference type="ARBA" id="ARBA00022840"/>
    </source>
</evidence>
<dbReference type="GO" id="GO:0016874">
    <property type="term" value="F:ligase activity"/>
    <property type="evidence" value="ECO:0007669"/>
    <property type="project" value="UniProtKB-KW"/>
</dbReference>
<protein>
    <submittedName>
        <fullName evidence="6">ATP-grasp domain-containing protein</fullName>
    </submittedName>
</protein>
<dbReference type="GO" id="GO:0046872">
    <property type="term" value="F:metal ion binding"/>
    <property type="evidence" value="ECO:0007669"/>
    <property type="project" value="InterPro"/>
</dbReference>
<dbReference type="Proteomes" id="UP000324209">
    <property type="component" value="Chromosome"/>
</dbReference>
<dbReference type="InterPro" id="IPR052032">
    <property type="entry name" value="ATP-dep_AA_Ligase"/>
</dbReference>
<evidence type="ECO:0000256" key="2">
    <source>
        <dbReference type="ARBA" id="ARBA00022741"/>
    </source>
</evidence>
<evidence type="ECO:0000259" key="5">
    <source>
        <dbReference type="PROSITE" id="PS50975"/>
    </source>
</evidence>
<dbReference type="EMBL" id="CP036150">
    <property type="protein sequence ID" value="QEN06898.1"/>
    <property type="molecule type" value="Genomic_DNA"/>
</dbReference>
<gene>
    <name evidence="6" type="ORF">EXM22_02395</name>
</gene>
<keyword evidence="1" id="KW-0436">Ligase</keyword>
<evidence type="ECO:0000256" key="1">
    <source>
        <dbReference type="ARBA" id="ARBA00022598"/>
    </source>
</evidence>